<accession>A0A5E4QBB4</accession>
<evidence type="ECO:0000313" key="1">
    <source>
        <dbReference type="EMBL" id="VVC94911.1"/>
    </source>
</evidence>
<evidence type="ECO:0000313" key="2">
    <source>
        <dbReference type="Proteomes" id="UP000324832"/>
    </source>
</evidence>
<evidence type="ECO:0008006" key="3">
    <source>
        <dbReference type="Google" id="ProtNLM"/>
    </source>
</evidence>
<dbReference type="AlphaFoldDB" id="A0A5E4QBB4"/>
<dbReference type="Proteomes" id="UP000324832">
    <property type="component" value="Unassembled WGS sequence"/>
</dbReference>
<dbReference type="EMBL" id="FZQP02002159">
    <property type="protein sequence ID" value="VVC94911.1"/>
    <property type="molecule type" value="Genomic_DNA"/>
</dbReference>
<organism evidence="1 2">
    <name type="scientific">Leptidea sinapis</name>
    <dbReference type="NCBI Taxonomy" id="189913"/>
    <lineage>
        <taxon>Eukaryota</taxon>
        <taxon>Metazoa</taxon>
        <taxon>Ecdysozoa</taxon>
        <taxon>Arthropoda</taxon>
        <taxon>Hexapoda</taxon>
        <taxon>Insecta</taxon>
        <taxon>Pterygota</taxon>
        <taxon>Neoptera</taxon>
        <taxon>Endopterygota</taxon>
        <taxon>Lepidoptera</taxon>
        <taxon>Glossata</taxon>
        <taxon>Ditrysia</taxon>
        <taxon>Papilionoidea</taxon>
        <taxon>Pieridae</taxon>
        <taxon>Dismorphiinae</taxon>
        <taxon>Leptidea</taxon>
    </lineage>
</organism>
<name>A0A5E4QBB4_9NEOP</name>
<protein>
    <recommendedName>
        <fullName evidence="3">MADF domain-containing protein</fullName>
    </recommendedName>
</protein>
<keyword evidence="2" id="KW-1185">Reference proteome</keyword>
<reference evidence="1 2" key="1">
    <citation type="submission" date="2017-07" db="EMBL/GenBank/DDBJ databases">
        <authorList>
            <person name="Talla V."/>
            <person name="Backstrom N."/>
        </authorList>
    </citation>
    <scope>NUCLEOTIDE SEQUENCE [LARGE SCALE GENOMIC DNA]</scope>
</reference>
<proteinExistence type="predicted"/>
<gene>
    <name evidence="1" type="ORF">LSINAPIS_LOCUS6750</name>
</gene>
<sequence>MNKSVKELKTKKEILMATFRRHLKKKKDSIRSGAGSDDVYTPVWFAYDLMESFLRPVYTCSNNVNSEEVSKTTFFHYGLFILNEI</sequence>